<evidence type="ECO:0000313" key="3">
    <source>
        <dbReference type="Proteomes" id="UP000510686"/>
    </source>
</evidence>
<feature type="transmembrane region" description="Helical" evidence="1">
    <location>
        <begin position="1552"/>
        <end position="1574"/>
    </location>
</feature>
<reference evidence="2 3" key="1">
    <citation type="submission" date="2020-07" db="EMBL/GenBank/DDBJ databases">
        <title>Telomere length de novo assembly of all 7 chromosomes of the fungus, Metarhizium brunneum, using a novel assembly pipeline.</title>
        <authorList>
            <person name="Saud z."/>
            <person name="Kortsinoglou A."/>
            <person name="Kouvelis V.N."/>
            <person name="Butt T.M."/>
        </authorList>
    </citation>
    <scope>NUCLEOTIDE SEQUENCE [LARGE SCALE GENOMIC DNA]</scope>
    <source>
        <strain evidence="2 3">4556</strain>
    </source>
</reference>
<accession>A0A7D5Z7V4</accession>
<keyword evidence="1" id="KW-1133">Transmembrane helix</keyword>
<keyword evidence="3" id="KW-1185">Reference proteome</keyword>
<organism evidence="2 3">
    <name type="scientific">Metarhizium brunneum</name>
    <dbReference type="NCBI Taxonomy" id="500148"/>
    <lineage>
        <taxon>Eukaryota</taxon>
        <taxon>Fungi</taxon>
        <taxon>Dikarya</taxon>
        <taxon>Ascomycota</taxon>
        <taxon>Pezizomycotina</taxon>
        <taxon>Sordariomycetes</taxon>
        <taxon>Hypocreomycetidae</taxon>
        <taxon>Hypocreales</taxon>
        <taxon>Clavicipitaceae</taxon>
        <taxon>Metarhizium</taxon>
    </lineage>
</organism>
<evidence type="ECO:0008006" key="4">
    <source>
        <dbReference type="Google" id="ProtNLM"/>
    </source>
</evidence>
<protein>
    <recommendedName>
        <fullName evidence="4">Gamma-glutamyltranspeptidase periplasmic</fullName>
    </recommendedName>
</protein>
<dbReference type="OrthoDB" id="3235083at2759"/>
<proteinExistence type="predicted"/>
<dbReference type="KEGG" id="mbrn:90968000"/>
<evidence type="ECO:0000313" key="2">
    <source>
        <dbReference type="EMBL" id="QLI71046.1"/>
    </source>
</evidence>
<sequence length="1749" mass="191413">MAGAEQSRLSRATDGYDFVVATTQASLNSGLKEFLDKTDQPTTHACLIMNAQGTGLGEALTLDALLQRTDGVNPFTIPHGTSPTDPRIQKLTGARFAVGLQFEIGLPGPPLSLPDVIVLENEATNVIFRLMCSKFAIVVNTPPGGWSEGSWDVYKQSDKVDGKSQTWIFETTVNLRRADLPKNLDTPYYNSHPEEKQAILRALANLSGTAFSLQQLLFDLDSTIVQKVPEIKGIDRGGPAYEALSKYFRDFYINEAKKNGWPLLGITAVAQEDDPSTFALTEYERQVTRSREDPIASTLDNVCVVNNHKMPPKYDFDWNWVTKNQVSQIDGVLSMNRAVLSKVFADQLLQLNPEWCCEFSGYFSRSMPPNFGWVVFEPAIPENFSVKPGPDESALQIEYRFDVDSVRETVDFHAEGFTGSELYTLTLSFKQKYVVLEHSISFKIKGVRGYDTKEGELKVVVTDNYELWVDAAGSVRLKQISGTPEVVHRLNPADWDKYKMKTGVQQMVDFAKMIEDTSLIDDGQFRQLQSFVYPGSKVFTFTNARFSNYQDMICDLHYLAPARNKGKSIMEASKGLKIAHSSELMENYLQAEVLTPTGHFEALQSDSENGYGLVFAIDSQGTFFGLQECSGETATGWKRHDLSRLTLQRHFAPEDKAAVRTFGVGQSPIDGSIGMAMGIDSGGIDCLYVSIENSSSNLSWIKNPRWTAVPFDGTLDGQGFRIAKIMFAETYYNVQYLTVDIDTGVGGHQIVRYHINLDNPTGPAWVKHDLPIDLEPDTYHSVVGRKRAEKIDGIYTSGSAAGGAQLIYQPVVNLYSEHTSPTPTRLKVPNGVPPTAIATVRNTDSSSNLFETTDLYVIAGRNLYRYPADRQTNDAVGDLLLEEDIFEGTNILYAMQFEGVVTLWGRNADSEVFYVSCYADEVMDPSNWSVPMPILSDASHISPYLNRVDGGNTIFAYTENRLTCFTQATNTTAKTWKPHHIQLDPVPKPQPEPAKSFMSYTTTITVLDANDQPVDDVKLSLWADSHTPAYINGQYYVLGKKEVQVATDSAGLVTVVEAAEDAYGAILSVCIPQDSETVVINPMDKAFGRVRDLDDANKIRQAAYSANVVAGGTVDDSQRPLIDASTPQQDVDSAAKSIAHFKEAYGQVNPPARTSRLFYRQEAPRVVRRGRGQKGPDNVWSFWSAVGDVFRAVKNAVKKGVQKLIEVIKDAASKTFKFIAKIAGKVYNAVLDAVDAIVGAVVWVFEQIKTAVEIVVRFIQFLFRWEDIKRTKKALHNIAKLYLKHQVGRIDQARIEFGGHLDAVGDKIRDWAGIKDWSSLGAAADSPPDSSGRDTLTGHDSSSLLFANHFSRQAKNIQVKSVLPDVNTHAEAQGLIQVLLDAISDQGEVLSRVYQDLQTLASKFKSLSVGEIIKQIAGILGSALVSSVKVVVDALFRVLASLANSALDLLDVKLHIPIISDILNAIGVPDISFMDLFTWIGAVGYTVVYKMINNRAPFPDTSEVRAIISANSWSDLEAIFKNQPASEMDTDRSGDKDPFKALSTLQKVVHGAGHGVSGFVLFVATFASSAEALYLTGSNPWGTSSTVLGVIVSALQGGAAFLAPRHPVENTAVNAVSTATTTVGIVSALLFSGPVQEKLKVSSSKFKGLAVNDGRATSAIVKSVLTIPALFVTGWHFYELSQKSAGQERSAAIIGEVTNIAAYTSTVSYAVAVNLKDPPSKVIPVAIMAAANATAGGLQTARSALRITM</sequence>
<feature type="transmembrane region" description="Helical" evidence="1">
    <location>
        <begin position="1586"/>
        <end position="1603"/>
    </location>
</feature>
<gene>
    <name evidence="2" type="ORF">G6M90_00g079100</name>
</gene>
<keyword evidence="1" id="KW-0812">Transmembrane</keyword>
<evidence type="ECO:0000256" key="1">
    <source>
        <dbReference type="SAM" id="Phobius"/>
    </source>
</evidence>
<dbReference type="RefSeq" id="XP_065987156.1">
    <property type="nucleotide sequence ID" value="XM_066131102.1"/>
</dbReference>
<feature type="transmembrane region" description="Helical" evidence="1">
    <location>
        <begin position="1656"/>
        <end position="1678"/>
    </location>
</feature>
<dbReference type="Proteomes" id="UP000510686">
    <property type="component" value="Chromosome 4"/>
</dbReference>
<name>A0A7D5Z7V4_9HYPO</name>
<feature type="transmembrane region" description="Helical" evidence="1">
    <location>
        <begin position="1615"/>
        <end position="1635"/>
    </location>
</feature>
<dbReference type="EMBL" id="CP058935">
    <property type="protein sequence ID" value="QLI71046.1"/>
    <property type="molecule type" value="Genomic_DNA"/>
</dbReference>
<keyword evidence="1" id="KW-0472">Membrane</keyword>
<dbReference type="GeneID" id="90968000"/>